<protein>
    <submittedName>
        <fullName evidence="1">Uncharacterized protein</fullName>
    </submittedName>
</protein>
<keyword evidence="2" id="KW-1185">Reference proteome</keyword>
<proteinExistence type="predicted"/>
<evidence type="ECO:0000313" key="1">
    <source>
        <dbReference type="EnsemblMetazoa" id="AMEC007703-PA"/>
    </source>
</evidence>
<dbReference type="EnsemblMetazoa" id="AMEC007703-RA">
    <property type="protein sequence ID" value="AMEC007703-PA"/>
    <property type="gene ID" value="AMEC007703"/>
</dbReference>
<reference evidence="2" key="1">
    <citation type="submission" date="2014-01" db="EMBL/GenBank/DDBJ databases">
        <title>The Genome Sequence of Anopheles melas CM1001059_A (V2).</title>
        <authorList>
            <consortium name="The Broad Institute Genomics Platform"/>
            <person name="Neafsey D.E."/>
            <person name="Besansky N."/>
            <person name="Howell P."/>
            <person name="Walton C."/>
            <person name="Young S.K."/>
            <person name="Zeng Q."/>
            <person name="Gargeya S."/>
            <person name="Fitzgerald M."/>
            <person name="Haas B."/>
            <person name="Abouelleil A."/>
            <person name="Allen A.W."/>
            <person name="Alvarado L."/>
            <person name="Arachchi H.M."/>
            <person name="Berlin A.M."/>
            <person name="Chapman S.B."/>
            <person name="Gainer-Dewar J."/>
            <person name="Goldberg J."/>
            <person name="Griggs A."/>
            <person name="Gujja S."/>
            <person name="Hansen M."/>
            <person name="Howarth C."/>
            <person name="Imamovic A."/>
            <person name="Ireland A."/>
            <person name="Larimer J."/>
            <person name="McCowan C."/>
            <person name="Murphy C."/>
            <person name="Pearson M."/>
            <person name="Poon T.W."/>
            <person name="Priest M."/>
            <person name="Roberts A."/>
            <person name="Saif S."/>
            <person name="Shea T."/>
            <person name="Sisk P."/>
            <person name="Sykes S."/>
            <person name="Wortman J."/>
            <person name="Nusbaum C."/>
            <person name="Birren B."/>
        </authorList>
    </citation>
    <scope>NUCLEOTIDE SEQUENCE [LARGE SCALE GENOMIC DNA]</scope>
    <source>
        <strain evidence="2">CM1001059</strain>
    </source>
</reference>
<dbReference type="VEuPathDB" id="VectorBase:AMEC007703"/>
<evidence type="ECO:0000313" key="2">
    <source>
        <dbReference type="Proteomes" id="UP000075902"/>
    </source>
</evidence>
<dbReference type="Proteomes" id="UP000075902">
    <property type="component" value="Unassembled WGS sequence"/>
</dbReference>
<dbReference type="AlphaFoldDB" id="A0A182TSV2"/>
<reference evidence="1" key="2">
    <citation type="submission" date="2020-05" db="UniProtKB">
        <authorList>
            <consortium name="EnsemblMetazoa"/>
        </authorList>
    </citation>
    <scope>IDENTIFICATION</scope>
    <source>
        <strain evidence="1">CM1001059</strain>
    </source>
</reference>
<sequence>MDRRPFLRNRELSELSPLTQSTPGPSHAAVAPGLTRNHSYGSILPYLGFLRNSLRRSASSSNQVHAHTQCCRHFPDGGMLAGTLISPIPSSSVYISARACANNHLPGAAAPHIWGLHTRFVWNFSVFACCPHMGTAPERDPIVVAERCGLCGRCGCVVPACTRPQPTRMTWRLFY</sequence>
<accession>A0A182TSV2</accession>
<name>A0A182TSV2_9DIPT</name>
<organism evidence="1 2">
    <name type="scientific">Anopheles melas</name>
    <dbReference type="NCBI Taxonomy" id="34690"/>
    <lineage>
        <taxon>Eukaryota</taxon>
        <taxon>Metazoa</taxon>
        <taxon>Ecdysozoa</taxon>
        <taxon>Arthropoda</taxon>
        <taxon>Hexapoda</taxon>
        <taxon>Insecta</taxon>
        <taxon>Pterygota</taxon>
        <taxon>Neoptera</taxon>
        <taxon>Endopterygota</taxon>
        <taxon>Diptera</taxon>
        <taxon>Nematocera</taxon>
        <taxon>Culicoidea</taxon>
        <taxon>Culicidae</taxon>
        <taxon>Anophelinae</taxon>
        <taxon>Anopheles</taxon>
    </lineage>
</organism>